<dbReference type="RefSeq" id="WP_050446344.1">
    <property type="nucleotide sequence ID" value="NZ_LGVG01000008.1"/>
</dbReference>
<protein>
    <submittedName>
        <fullName evidence="2">Uncharacterized protein</fullName>
    </submittedName>
</protein>
<dbReference type="EMBL" id="LGVG01000008">
    <property type="protein sequence ID" value="KNE28180.1"/>
    <property type="molecule type" value="Genomic_DNA"/>
</dbReference>
<feature type="region of interest" description="Disordered" evidence="1">
    <location>
        <begin position="184"/>
        <end position="206"/>
    </location>
</feature>
<sequence>MREPTPVAGRRELRHIPVNLPRAGFHGERIYLDLWREYLGANRNALREVFGDLCEPLDQRGARVAASFMVWMGCNAGQSFTYVAERLAKYEGYLRREEAFVAAWAIANLRNYGVNSGIILTEAMLTPGGVPRLHQTVAHAVDWRRVYSPTQYDNDVLSCMVRWWAGSVAGDIREAAQSLIEAERKRERAMQAGNPQHPRTDGGGRE</sequence>
<dbReference type="Proteomes" id="UP000037511">
    <property type="component" value="Unassembled WGS sequence"/>
</dbReference>
<evidence type="ECO:0000256" key="1">
    <source>
        <dbReference type="SAM" id="MobiDB-lite"/>
    </source>
</evidence>
<proteinExistence type="predicted"/>
<comment type="caution">
    <text evidence="2">The sequence shown here is derived from an EMBL/GenBank/DDBJ whole genome shotgun (WGS) entry which is preliminary data.</text>
</comment>
<dbReference type="AlphaFoldDB" id="A0AAW3I5M4"/>
<evidence type="ECO:0000313" key="3">
    <source>
        <dbReference type="Proteomes" id="UP000037511"/>
    </source>
</evidence>
<gene>
    <name evidence="2" type="ORF">AFM18_08420</name>
</gene>
<evidence type="ECO:0000313" key="2">
    <source>
        <dbReference type="EMBL" id="KNE28180.1"/>
    </source>
</evidence>
<accession>A0AAW3I5M4</accession>
<name>A0AAW3I5M4_9BURK</name>
<reference evidence="2 3" key="1">
    <citation type="submission" date="2015-07" db="EMBL/GenBank/DDBJ databases">
        <title>Draft genome of Achromobacter spanius.</title>
        <authorList>
            <person name="Wang X."/>
        </authorList>
    </citation>
    <scope>NUCLEOTIDE SEQUENCE [LARGE SCALE GENOMIC DNA]</scope>
    <source>
        <strain evidence="2 3">CGMCC9173</strain>
    </source>
</reference>
<organism evidence="2 3">
    <name type="scientific">Achromobacter spanius</name>
    <dbReference type="NCBI Taxonomy" id="217203"/>
    <lineage>
        <taxon>Bacteria</taxon>
        <taxon>Pseudomonadati</taxon>
        <taxon>Pseudomonadota</taxon>
        <taxon>Betaproteobacteria</taxon>
        <taxon>Burkholderiales</taxon>
        <taxon>Alcaligenaceae</taxon>
        <taxon>Achromobacter</taxon>
    </lineage>
</organism>